<evidence type="ECO:0000256" key="1">
    <source>
        <dbReference type="SAM" id="Coils"/>
    </source>
</evidence>
<evidence type="ECO:0000313" key="5">
    <source>
        <dbReference type="Proteomes" id="UP001212152"/>
    </source>
</evidence>
<dbReference type="GO" id="GO:0006303">
    <property type="term" value="P:double-strand break repair via nonhomologous end joining"/>
    <property type="evidence" value="ECO:0007669"/>
    <property type="project" value="TreeGrafter"/>
</dbReference>
<feature type="region of interest" description="Disordered" evidence="2">
    <location>
        <begin position="287"/>
        <end position="423"/>
    </location>
</feature>
<dbReference type="SUPFAM" id="SSF58022">
    <property type="entry name" value="XRCC4, C-terminal oligomerization domain"/>
    <property type="match status" value="1"/>
</dbReference>
<dbReference type="GO" id="GO:0005958">
    <property type="term" value="C:DNA-dependent protein kinase-DNA ligase 4 complex"/>
    <property type="evidence" value="ECO:0007669"/>
    <property type="project" value="TreeGrafter"/>
</dbReference>
<feature type="region of interest" description="Disordered" evidence="2">
    <location>
        <begin position="16"/>
        <end position="48"/>
    </location>
</feature>
<feature type="compositionally biased region" description="Polar residues" evidence="2">
    <location>
        <begin position="372"/>
        <end position="381"/>
    </location>
</feature>
<evidence type="ECO:0000256" key="2">
    <source>
        <dbReference type="SAM" id="MobiDB-lite"/>
    </source>
</evidence>
<dbReference type="Gene3D" id="1.20.5.370">
    <property type="match status" value="1"/>
</dbReference>
<dbReference type="PANTHER" id="PTHR28559">
    <property type="entry name" value="DNA REPAIR PROTEIN XRCC4"/>
    <property type="match status" value="1"/>
</dbReference>
<dbReference type="PANTHER" id="PTHR28559:SF1">
    <property type="entry name" value="DNA REPAIR PROTEIN XRCC4"/>
    <property type="match status" value="1"/>
</dbReference>
<evidence type="ECO:0000259" key="3">
    <source>
        <dbReference type="Pfam" id="PF21924"/>
    </source>
</evidence>
<dbReference type="Proteomes" id="UP001212152">
    <property type="component" value="Unassembled WGS sequence"/>
</dbReference>
<protein>
    <recommendedName>
        <fullName evidence="3">XRCC4 coiled-coil domain-containing protein</fullName>
    </recommendedName>
</protein>
<feature type="domain" description="XRCC4 coiled-coil" evidence="3">
    <location>
        <begin position="182"/>
        <end position="241"/>
    </location>
</feature>
<dbReference type="GO" id="GO:0003677">
    <property type="term" value="F:DNA binding"/>
    <property type="evidence" value="ECO:0007669"/>
    <property type="project" value="InterPro"/>
</dbReference>
<keyword evidence="1" id="KW-0175">Coiled coil</keyword>
<accession>A0AAD5TSX0</accession>
<evidence type="ECO:0000313" key="4">
    <source>
        <dbReference type="EMBL" id="KAJ3181495.1"/>
    </source>
</evidence>
<name>A0AAD5TSX0_9FUNG</name>
<organism evidence="4 5">
    <name type="scientific">Geranomyces variabilis</name>
    <dbReference type="NCBI Taxonomy" id="109894"/>
    <lineage>
        <taxon>Eukaryota</taxon>
        <taxon>Fungi</taxon>
        <taxon>Fungi incertae sedis</taxon>
        <taxon>Chytridiomycota</taxon>
        <taxon>Chytridiomycota incertae sedis</taxon>
        <taxon>Chytridiomycetes</taxon>
        <taxon>Spizellomycetales</taxon>
        <taxon>Powellomycetaceae</taxon>
        <taxon>Geranomyces</taxon>
    </lineage>
</organism>
<comment type="caution">
    <text evidence="4">The sequence shown here is derived from an EMBL/GenBank/DDBJ whole genome shotgun (WGS) entry which is preliminary data.</text>
</comment>
<dbReference type="EMBL" id="JADGJQ010000012">
    <property type="protein sequence ID" value="KAJ3181495.1"/>
    <property type="molecule type" value="Genomic_DNA"/>
</dbReference>
<gene>
    <name evidence="4" type="ORF">HDU87_001105</name>
</gene>
<keyword evidence="5" id="KW-1185">Reference proteome</keyword>
<sequence>MFTPGKTFCKVTTQGRVSGGTVEGGGGTGAASLSLAENPSQDPHADTDSPVFHVSCTWEDITPANARPSATAFKVEVTNGNSVWSKRVTLAELRGLRPEDITEDEYLTATQAALSGIKNLKTQRTQLLIAATEFDAEISWFFVLDQGLKFELGKLALTSVSVHEARGTWMRWIDELITKRTETLERSTELEETVVDLRAQKAALVKELEEWVTMRRETVERTIYKKFKDVLNAKKAKIRNLLQANAALASEALEAQRALELSVPASGPSHPPSQAALTEAAHEVNVAEGASDGSGQKRKREEAENDTAAVQPAKRPALPGNLASVNPAARAVQQADNHNDDDENDSSSDNGRPPALFNAMRLKAPIGRRKPTPTSAGNTTPVPRDSRGASPPVPTSRQSSALTRKASNVSNEETAESLLQNLE</sequence>
<dbReference type="InterPro" id="IPR014751">
    <property type="entry name" value="XRCC4-like_C"/>
</dbReference>
<dbReference type="GO" id="GO:0032807">
    <property type="term" value="C:DNA ligase IV complex"/>
    <property type="evidence" value="ECO:0007669"/>
    <property type="project" value="TreeGrafter"/>
</dbReference>
<dbReference type="InterPro" id="IPR053962">
    <property type="entry name" value="XRCC4_CC"/>
</dbReference>
<feature type="coiled-coil region" evidence="1">
    <location>
        <begin position="231"/>
        <end position="258"/>
    </location>
</feature>
<feature type="compositionally biased region" description="Gly residues" evidence="2">
    <location>
        <begin position="17"/>
        <end position="29"/>
    </location>
</feature>
<reference evidence="4" key="1">
    <citation type="submission" date="2020-05" db="EMBL/GenBank/DDBJ databases">
        <title>Phylogenomic resolution of chytrid fungi.</title>
        <authorList>
            <person name="Stajich J.E."/>
            <person name="Amses K."/>
            <person name="Simmons R."/>
            <person name="Seto K."/>
            <person name="Myers J."/>
            <person name="Bonds A."/>
            <person name="Quandt C.A."/>
            <person name="Barry K."/>
            <person name="Liu P."/>
            <person name="Grigoriev I."/>
            <person name="Longcore J.E."/>
            <person name="James T.Y."/>
        </authorList>
    </citation>
    <scope>NUCLEOTIDE SEQUENCE</scope>
    <source>
        <strain evidence="4">JEL0379</strain>
    </source>
</reference>
<dbReference type="AlphaFoldDB" id="A0AAD5TSX0"/>
<feature type="compositionally biased region" description="Polar residues" evidence="2">
    <location>
        <begin position="395"/>
        <end position="423"/>
    </location>
</feature>
<dbReference type="GO" id="GO:0010165">
    <property type="term" value="P:response to X-ray"/>
    <property type="evidence" value="ECO:0007669"/>
    <property type="project" value="TreeGrafter"/>
</dbReference>
<dbReference type="InterPro" id="IPR010585">
    <property type="entry name" value="DNA_repair_prot_XRCC4"/>
</dbReference>
<proteinExistence type="predicted"/>
<dbReference type="GO" id="GO:0006310">
    <property type="term" value="P:DNA recombination"/>
    <property type="evidence" value="ECO:0007669"/>
    <property type="project" value="InterPro"/>
</dbReference>
<dbReference type="Pfam" id="PF21924">
    <property type="entry name" value="XRCC4_CC"/>
    <property type="match status" value="1"/>
</dbReference>